<dbReference type="InterPro" id="IPR000515">
    <property type="entry name" value="MetI-like"/>
</dbReference>
<dbReference type="Proteomes" id="UP000254512">
    <property type="component" value="Unassembled WGS sequence"/>
</dbReference>
<protein>
    <submittedName>
        <fullName evidence="10">Inner membrane ABC transporter permease protein ycjP</fullName>
    </submittedName>
</protein>
<dbReference type="GO" id="GO:0055085">
    <property type="term" value="P:transmembrane transport"/>
    <property type="evidence" value="ECO:0007669"/>
    <property type="project" value="InterPro"/>
</dbReference>
<keyword evidence="5 8" id="KW-0812">Transmembrane</keyword>
<feature type="transmembrane region" description="Helical" evidence="8">
    <location>
        <begin position="136"/>
        <end position="155"/>
    </location>
</feature>
<dbReference type="Gene3D" id="1.10.3720.10">
    <property type="entry name" value="MetI-like"/>
    <property type="match status" value="1"/>
</dbReference>
<comment type="similarity">
    <text evidence="2">Belongs to the binding-protein-dependent transport system permease family. MalFG subfamily.</text>
</comment>
<evidence type="ECO:0000256" key="1">
    <source>
        <dbReference type="ARBA" id="ARBA00004651"/>
    </source>
</evidence>
<dbReference type="Pfam" id="PF00528">
    <property type="entry name" value="BPD_transp_1"/>
    <property type="match status" value="1"/>
</dbReference>
<evidence type="ECO:0000256" key="3">
    <source>
        <dbReference type="ARBA" id="ARBA00022448"/>
    </source>
</evidence>
<dbReference type="AlphaFoldDB" id="A0A377J9D5"/>
<dbReference type="PANTHER" id="PTHR32243">
    <property type="entry name" value="MALTOSE TRANSPORT SYSTEM PERMEASE-RELATED"/>
    <property type="match status" value="1"/>
</dbReference>
<dbReference type="PROSITE" id="PS50928">
    <property type="entry name" value="ABC_TM1"/>
    <property type="match status" value="1"/>
</dbReference>
<dbReference type="CDD" id="cd06261">
    <property type="entry name" value="TM_PBP2"/>
    <property type="match status" value="1"/>
</dbReference>
<gene>
    <name evidence="10" type="primary">ycjP_3</name>
    <name evidence="10" type="ORF">NCTC11645_03391</name>
</gene>
<organism evidence="10 11">
    <name type="scientific">Grimontia hollisae</name>
    <name type="common">Vibrio hollisae</name>
    <dbReference type="NCBI Taxonomy" id="673"/>
    <lineage>
        <taxon>Bacteria</taxon>
        <taxon>Pseudomonadati</taxon>
        <taxon>Pseudomonadota</taxon>
        <taxon>Gammaproteobacteria</taxon>
        <taxon>Vibrionales</taxon>
        <taxon>Vibrionaceae</taxon>
        <taxon>Grimontia</taxon>
    </lineage>
</organism>
<feature type="transmembrane region" description="Helical" evidence="8">
    <location>
        <begin position="238"/>
        <end position="261"/>
    </location>
</feature>
<dbReference type="PANTHER" id="PTHR32243:SF18">
    <property type="entry name" value="INNER MEMBRANE ABC TRANSPORTER PERMEASE PROTEIN YCJP"/>
    <property type="match status" value="1"/>
</dbReference>
<dbReference type="EMBL" id="UGHD01000003">
    <property type="protein sequence ID" value="STO98406.1"/>
    <property type="molecule type" value="Genomic_DNA"/>
</dbReference>
<evidence type="ECO:0000256" key="7">
    <source>
        <dbReference type="ARBA" id="ARBA00023136"/>
    </source>
</evidence>
<name>A0A377J9D5_GRIHO</name>
<feature type="transmembrane region" description="Helical" evidence="8">
    <location>
        <begin position="188"/>
        <end position="205"/>
    </location>
</feature>
<evidence type="ECO:0000256" key="8">
    <source>
        <dbReference type="RuleBase" id="RU363032"/>
    </source>
</evidence>
<keyword evidence="7 8" id="KW-0472">Membrane</keyword>
<evidence type="ECO:0000256" key="2">
    <source>
        <dbReference type="ARBA" id="ARBA00009047"/>
    </source>
</evidence>
<proteinExistence type="inferred from homology"/>
<accession>A0A377J9D5</accession>
<dbReference type="RefSeq" id="WP_115660261.1">
    <property type="nucleotide sequence ID" value="NZ_CP035691.1"/>
</dbReference>
<sequence>MSKKWYLQVGFYLLVAVIVVFSVFPFYYAIVTSFKSGSALFQVEYLPSSLDWGNYASVFSGGVFERNLFNSVLVSTVVVAISLLLGVTASYALGRIRFRGRNIVLLTILGVSMFPQVAVLSGLFELIRAFGLYNSIPGLALAYMIFTLPFTVWVLTTFMKQLPLELEEAAIVDGATPWQIITKVLMPLLWPALVTTGLLAFIAAWNEFLFALTFTLTNEQRTVPVAIALISGAGQYELPWGTIMAASVIVTVPLIVLVLVFQRRIVSGLTAGAVKG</sequence>
<keyword evidence="4" id="KW-1003">Cell membrane</keyword>
<dbReference type="InterPro" id="IPR050901">
    <property type="entry name" value="BP-dep_ABC_trans_perm"/>
</dbReference>
<dbReference type="InterPro" id="IPR035906">
    <property type="entry name" value="MetI-like_sf"/>
</dbReference>
<evidence type="ECO:0000259" key="9">
    <source>
        <dbReference type="PROSITE" id="PS50928"/>
    </source>
</evidence>
<evidence type="ECO:0000256" key="4">
    <source>
        <dbReference type="ARBA" id="ARBA00022475"/>
    </source>
</evidence>
<dbReference type="GO" id="GO:0005886">
    <property type="term" value="C:plasma membrane"/>
    <property type="evidence" value="ECO:0007669"/>
    <property type="project" value="UniProtKB-SubCell"/>
</dbReference>
<evidence type="ECO:0000313" key="11">
    <source>
        <dbReference type="Proteomes" id="UP000254512"/>
    </source>
</evidence>
<evidence type="ECO:0000256" key="6">
    <source>
        <dbReference type="ARBA" id="ARBA00022989"/>
    </source>
</evidence>
<dbReference type="SUPFAM" id="SSF161098">
    <property type="entry name" value="MetI-like"/>
    <property type="match status" value="1"/>
</dbReference>
<feature type="transmembrane region" description="Helical" evidence="8">
    <location>
        <begin position="103"/>
        <end position="124"/>
    </location>
</feature>
<keyword evidence="6 8" id="KW-1133">Transmembrane helix</keyword>
<dbReference type="STRING" id="673.AL542_00105"/>
<evidence type="ECO:0000313" key="10">
    <source>
        <dbReference type="EMBL" id="STO98406.1"/>
    </source>
</evidence>
<feature type="transmembrane region" description="Helical" evidence="8">
    <location>
        <begin position="68"/>
        <end position="91"/>
    </location>
</feature>
<comment type="subcellular location">
    <subcellularLocation>
        <location evidence="1 8">Cell membrane</location>
        <topology evidence="1 8">Multi-pass membrane protein</topology>
    </subcellularLocation>
</comment>
<feature type="transmembrane region" description="Helical" evidence="8">
    <location>
        <begin position="9"/>
        <end position="30"/>
    </location>
</feature>
<reference evidence="10 11" key="1">
    <citation type="submission" date="2018-06" db="EMBL/GenBank/DDBJ databases">
        <authorList>
            <consortium name="Pathogen Informatics"/>
            <person name="Doyle S."/>
        </authorList>
    </citation>
    <scope>NUCLEOTIDE SEQUENCE [LARGE SCALE GENOMIC DNA]</scope>
    <source>
        <strain evidence="10 11">NCTC11645</strain>
    </source>
</reference>
<evidence type="ECO:0000256" key="5">
    <source>
        <dbReference type="ARBA" id="ARBA00022692"/>
    </source>
</evidence>
<feature type="domain" description="ABC transmembrane type-1" evidence="9">
    <location>
        <begin position="68"/>
        <end position="261"/>
    </location>
</feature>
<keyword evidence="3 8" id="KW-0813">Transport</keyword>